<comment type="subcellular location">
    <subcellularLocation>
        <location evidence="1 4">Bacterial flagellum basal body</location>
    </subcellularLocation>
</comment>
<protein>
    <submittedName>
        <fullName evidence="8">Flagellar hook basal-body protein</fullName>
    </submittedName>
</protein>
<dbReference type="Pfam" id="PF22692">
    <property type="entry name" value="LlgE_F_G_D1"/>
    <property type="match status" value="1"/>
</dbReference>
<dbReference type="SUPFAM" id="SSF117143">
    <property type="entry name" value="Flagellar hook protein flgE"/>
    <property type="match status" value="1"/>
</dbReference>
<dbReference type="PANTHER" id="PTHR30435">
    <property type="entry name" value="FLAGELLAR PROTEIN"/>
    <property type="match status" value="1"/>
</dbReference>
<accession>A0A6M1T078</accession>
<dbReference type="InterPro" id="IPR020013">
    <property type="entry name" value="Flagellar_FlgE/F/G"/>
</dbReference>
<feature type="domain" description="Flagellar basal body rod protein N-terminal" evidence="5">
    <location>
        <begin position="5"/>
        <end position="35"/>
    </location>
</feature>
<evidence type="ECO:0000256" key="1">
    <source>
        <dbReference type="ARBA" id="ARBA00004117"/>
    </source>
</evidence>
<evidence type="ECO:0000256" key="2">
    <source>
        <dbReference type="ARBA" id="ARBA00009677"/>
    </source>
</evidence>
<sequence>MTDSIQAQMQAMQMLRKAQDVTANNLANINTPGFKGSKVFYRMVQEEVNGESVTRPMPQQQVDMSQGVLEPTGNDLDFGIKGKGFFVVQGENSQKLTRDGRMHVSSDGYLVDGRGAKVMGDSGPIYMPQYLQAGGNNGEPAKVELADDGTIRLNSEVLDKLKIVKVEDTSQLDRQGSNYFAVQQSAMIDDNASRVRQGYYESGNVSPLNEMVDMMQTTKMFETQQRAIRTTDEMLGQVTSKLGKF</sequence>
<dbReference type="GO" id="GO:0009425">
    <property type="term" value="C:bacterial-type flagellum basal body"/>
    <property type="evidence" value="ECO:0007669"/>
    <property type="project" value="UniProtKB-SubCell"/>
</dbReference>
<dbReference type="InterPro" id="IPR019776">
    <property type="entry name" value="Flagellar_basal_body_rod_CS"/>
</dbReference>
<keyword evidence="8" id="KW-0969">Cilium</keyword>
<keyword evidence="9" id="KW-1185">Reference proteome</keyword>
<dbReference type="GO" id="GO:0071978">
    <property type="term" value="P:bacterial-type flagellum-dependent swarming motility"/>
    <property type="evidence" value="ECO:0007669"/>
    <property type="project" value="TreeGrafter"/>
</dbReference>
<keyword evidence="8" id="KW-0966">Cell projection</keyword>
<dbReference type="EMBL" id="JAALLS010000003">
    <property type="protein sequence ID" value="NGP87377.1"/>
    <property type="molecule type" value="Genomic_DNA"/>
</dbReference>
<feature type="domain" description="Flagellar basal-body/hook protein C-terminal" evidence="6">
    <location>
        <begin position="196"/>
        <end position="239"/>
    </location>
</feature>
<dbReference type="InterPro" id="IPR053967">
    <property type="entry name" value="LlgE_F_G-like_D1"/>
</dbReference>
<dbReference type="PROSITE" id="PS00588">
    <property type="entry name" value="FLAGELLA_BB_ROD"/>
    <property type="match status" value="1"/>
</dbReference>
<evidence type="ECO:0000313" key="8">
    <source>
        <dbReference type="EMBL" id="NGP87377.1"/>
    </source>
</evidence>
<reference evidence="8 9" key="1">
    <citation type="submission" date="2020-02" db="EMBL/GenBank/DDBJ databases">
        <title>Aliifodinibius halophilus 2W32, complete genome.</title>
        <authorList>
            <person name="Li Y."/>
            <person name="Wu S."/>
        </authorList>
    </citation>
    <scope>NUCLEOTIDE SEQUENCE [LARGE SCALE GENOMIC DNA]</scope>
    <source>
        <strain evidence="8 9">2W32</strain>
    </source>
</reference>
<keyword evidence="3 4" id="KW-0975">Bacterial flagellum</keyword>
<keyword evidence="8" id="KW-0282">Flagellum</keyword>
<evidence type="ECO:0000313" key="9">
    <source>
        <dbReference type="Proteomes" id="UP000479132"/>
    </source>
</evidence>
<evidence type="ECO:0000259" key="5">
    <source>
        <dbReference type="Pfam" id="PF00460"/>
    </source>
</evidence>
<feature type="domain" description="Flagellar hook protein FlgE/F/G-like D1" evidence="7">
    <location>
        <begin position="80"/>
        <end position="151"/>
    </location>
</feature>
<gene>
    <name evidence="8" type="ORF">G3569_03340</name>
</gene>
<dbReference type="InterPro" id="IPR037925">
    <property type="entry name" value="FlgE/F/G-like"/>
</dbReference>
<evidence type="ECO:0000259" key="6">
    <source>
        <dbReference type="Pfam" id="PF06429"/>
    </source>
</evidence>
<organism evidence="8 9">
    <name type="scientific">Fodinibius halophilus</name>
    <dbReference type="NCBI Taxonomy" id="1736908"/>
    <lineage>
        <taxon>Bacteria</taxon>
        <taxon>Pseudomonadati</taxon>
        <taxon>Balneolota</taxon>
        <taxon>Balneolia</taxon>
        <taxon>Balneolales</taxon>
        <taxon>Balneolaceae</taxon>
        <taxon>Fodinibius</taxon>
    </lineage>
</organism>
<comment type="caution">
    <text evidence="8">The sequence shown here is derived from an EMBL/GenBank/DDBJ whole genome shotgun (WGS) entry which is preliminary data.</text>
</comment>
<proteinExistence type="inferred from homology"/>
<name>A0A6M1T078_9BACT</name>
<comment type="similarity">
    <text evidence="2 4">Belongs to the flagella basal body rod proteins family.</text>
</comment>
<dbReference type="Pfam" id="PF06429">
    <property type="entry name" value="Flg_bbr_C"/>
    <property type="match status" value="1"/>
</dbReference>
<dbReference type="Proteomes" id="UP000479132">
    <property type="component" value="Unassembled WGS sequence"/>
</dbReference>
<dbReference type="InterPro" id="IPR001444">
    <property type="entry name" value="Flag_bb_rod_N"/>
</dbReference>
<dbReference type="InterPro" id="IPR010930">
    <property type="entry name" value="Flg_bb/hook_C_dom"/>
</dbReference>
<dbReference type="PANTHER" id="PTHR30435:SF19">
    <property type="entry name" value="FLAGELLAR BASAL-BODY ROD PROTEIN FLGG"/>
    <property type="match status" value="1"/>
</dbReference>
<evidence type="ECO:0000256" key="3">
    <source>
        <dbReference type="ARBA" id="ARBA00023143"/>
    </source>
</evidence>
<evidence type="ECO:0000256" key="4">
    <source>
        <dbReference type="RuleBase" id="RU362116"/>
    </source>
</evidence>
<dbReference type="RefSeq" id="WP_165266079.1">
    <property type="nucleotide sequence ID" value="NZ_JAALLS010000003.1"/>
</dbReference>
<evidence type="ECO:0000259" key="7">
    <source>
        <dbReference type="Pfam" id="PF22692"/>
    </source>
</evidence>
<dbReference type="Pfam" id="PF00460">
    <property type="entry name" value="Flg_bb_rod"/>
    <property type="match status" value="1"/>
</dbReference>
<dbReference type="AlphaFoldDB" id="A0A6M1T078"/>
<dbReference type="NCBIfam" id="TIGR03506">
    <property type="entry name" value="FlgEFG_subfam"/>
    <property type="match status" value="1"/>
</dbReference>